<dbReference type="EMBL" id="JACIEI010000001">
    <property type="protein sequence ID" value="MBB3992764.1"/>
    <property type="molecule type" value="Genomic_DNA"/>
</dbReference>
<name>A0A7W6H0J2_9RHOB</name>
<organism evidence="2 3">
    <name type="scientific">Sulfitobacter undariae</name>
    <dbReference type="NCBI Taxonomy" id="1563671"/>
    <lineage>
        <taxon>Bacteria</taxon>
        <taxon>Pseudomonadati</taxon>
        <taxon>Pseudomonadota</taxon>
        <taxon>Alphaproteobacteria</taxon>
        <taxon>Rhodobacterales</taxon>
        <taxon>Roseobacteraceae</taxon>
        <taxon>Sulfitobacter</taxon>
    </lineage>
</organism>
<feature type="domain" description="UGSC-like" evidence="1">
    <location>
        <begin position="4"/>
        <end position="92"/>
    </location>
</feature>
<evidence type="ECO:0000313" key="3">
    <source>
        <dbReference type="Proteomes" id="UP000530268"/>
    </source>
</evidence>
<reference evidence="2 3" key="1">
    <citation type="submission" date="2020-08" db="EMBL/GenBank/DDBJ databases">
        <title>Genomic Encyclopedia of Type Strains, Phase IV (KMG-IV): sequencing the most valuable type-strain genomes for metagenomic binning, comparative biology and taxonomic classification.</title>
        <authorList>
            <person name="Goeker M."/>
        </authorList>
    </citation>
    <scope>NUCLEOTIDE SEQUENCE [LARGE SCALE GENOMIC DNA]</scope>
    <source>
        <strain evidence="2 3">DSM 102234</strain>
    </source>
</reference>
<protein>
    <recommendedName>
        <fullName evidence="1">UGSC-like domain-containing protein</fullName>
    </recommendedName>
</protein>
<comment type="caution">
    <text evidence="2">The sequence shown here is derived from an EMBL/GenBank/DDBJ whole genome shotgun (WGS) entry which is preliminary data.</text>
</comment>
<dbReference type="InterPro" id="IPR057767">
    <property type="entry name" value="UGSC-like_dom"/>
</dbReference>
<evidence type="ECO:0000313" key="2">
    <source>
        <dbReference type="EMBL" id="MBB3992764.1"/>
    </source>
</evidence>
<proteinExistence type="predicted"/>
<dbReference type="AlphaFoldDB" id="A0A7W6H0J2"/>
<evidence type="ECO:0000259" key="1">
    <source>
        <dbReference type="Pfam" id="PF24696"/>
    </source>
</evidence>
<accession>A0A7W6H0J2</accession>
<dbReference type="Proteomes" id="UP000530268">
    <property type="component" value="Unassembled WGS sequence"/>
</dbReference>
<dbReference type="Pfam" id="PF24696">
    <property type="entry name" value="UGSC"/>
    <property type="match status" value="1"/>
</dbReference>
<sequence length="92" mass="10317">MTIILDPTDEREPVERQVTKRSGSLSGVIGLLDISKPRGNIMLDELEKLLAQKAPDVTIRRFTKPTFAKPCPDALRHEIRDTCDFLVEALAD</sequence>
<gene>
    <name evidence="2" type="ORF">GGR95_000383</name>
</gene>
<keyword evidence="3" id="KW-1185">Reference proteome</keyword>